<evidence type="ECO:0000256" key="3">
    <source>
        <dbReference type="ARBA" id="ARBA00022989"/>
    </source>
</evidence>
<dbReference type="InterPro" id="IPR005178">
    <property type="entry name" value="Ostalpha/TMEM184C"/>
</dbReference>
<dbReference type="AlphaFoldDB" id="A0AAW2M4L1"/>
<evidence type="ECO:0000313" key="6">
    <source>
        <dbReference type="EMBL" id="KAL0326071.1"/>
    </source>
</evidence>
<organism evidence="6">
    <name type="scientific">Sesamum radiatum</name>
    <name type="common">Black benniseed</name>
    <dbReference type="NCBI Taxonomy" id="300843"/>
    <lineage>
        <taxon>Eukaryota</taxon>
        <taxon>Viridiplantae</taxon>
        <taxon>Streptophyta</taxon>
        <taxon>Embryophyta</taxon>
        <taxon>Tracheophyta</taxon>
        <taxon>Spermatophyta</taxon>
        <taxon>Magnoliopsida</taxon>
        <taxon>eudicotyledons</taxon>
        <taxon>Gunneridae</taxon>
        <taxon>Pentapetalae</taxon>
        <taxon>asterids</taxon>
        <taxon>lamiids</taxon>
        <taxon>Lamiales</taxon>
        <taxon>Pedaliaceae</taxon>
        <taxon>Sesamum</taxon>
    </lineage>
</organism>
<accession>A0AAW2M4L1</accession>
<protein>
    <submittedName>
        <fullName evidence="6">Protein LAZ11</fullName>
    </submittedName>
</protein>
<reference evidence="6" key="2">
    <citation type="journal article" date="2024" name="Plant">
        <title>Genomic evolution and insights into agronomic trait innovations of Sesamum species.</title>
        <authorList>
            <person name="Miao H."/>
            <person name="Wang L."/>
            <person name="Qu L."/>
            <person name="Liu H."/>
            <person name="Sun Y."/>
            <person name="Le M."/>
            <person name="Wang Q."/>
            <person name="Wei S."/>
            <person name="Zheng Y."/>
            <person name="Lin W."/>
            <person name="Duan Y."/>
            <person name="Cao H."/>
            <person name="Xiong S."/>
            <person name="Wang X."/>
            <person name="Wei L."/>
            <person name="Li C."/>
            <person name="Ma Q."/>
            <person name="Ju M."/>
            <person name="Zhao R."/>
            <person name="Li G."/>
            <person name="Mu C."/>
            <person name="Tian Q."/>
            <person name="Mei H."/>
            <person name="Zhang T."/>
            <person name="Gao T."/>
            <person name="Zhang H."/>
        </authorList>
    </citation>
    <scope>NUCLEOTIDE SEQUENCE</scope>
    <source>
        <strain evidence="6">G02</strain>
    </source>
</reference>
<name>A0AAW2M4L1_SESRA</name>
<dbReference type="PANTHER" id="PTHR23423">
    <property type="entry name" value="ORGANIC SOLUTE TRANSPORTER-RELATED"/>
    <property type="match status" value="1"/>
</dbReference>
<dbReference type="Pfam" id="PF03619">
    <property type="entry name" value="Solute_trans_a"/>
    <property type="match status" value="1"/>
</dbReference>
<dbReference type="GO" id="GO:0016020">
    <property type="term" value="C:membrane"/>
    <property type="evidence" value="ECO:0007669"/>
    <property type="project" value="UniProtKB-SubCell"/>
</dbReference>
<proteinExistence type="predicted"/>
<dbReference type="EMBL" id="JACGWJ010000023">
    <property type="protein sequence ID" value="KAL0326071.1"/>
    <property type="molecule type" value="Genomic_DNA"/>
</dbReference>
<keyword evidence="4 5" id="KW-0472">Membrane</keyword>
<comment type="subcellular location">
    <subcellularLocation>
        <location evidence="1">Membrane</location>
        <topology evidence="1">Multi-pass membrane protein</topology>
    </subcellularLocation>
</comment>
<feature type="transmembrane region" description="Helical" evidence="5">
    <location>
        <begin position="38"/>
        <end position="62"/>
    </location>
</feature>
<keyword evidence="2 5" id="KW-0812">Transmembrane</keyword>
<evidence type="ECO:0000256" key="2">
    <source>
        <dbReference type="ARBA" id="ARBA00022692"/>
    </source>
</evidence>
<sequence>MGWKEVLLSSLYLATLVESTSRSGRFWSINVGVETSALYSWAVSSAAVFVVVALVLSMYLIFEHLFSCLQATRGAEVLDWTDSNGSCLCCGIGNDSFSMTYIAEGIEFEIYWNTEFFELFHYNYQRINSGHGKFKLSANSLRMQFLSLLDSDAAFKCEIIRDCYEAFAMYCFERYLIACLGGEVSTIEFMECQSWVASSIPLLDQAYSYGVVEHPFPLNCFLRDWELGPDFYQAVKIGIVQYMLLKMICALLAMIFESLGVYGEGKFEWRYAYPYLAAVLNFSQTWALYCLVRFYSVTKNKLAPIKPLAKFLTFKSIIQPFDFTLLKATKLIATIVNSTISDSKYMGVAAVIHLYVFPSVPYKRGERCVRNVSVMADYASLGSPPDPEEVQESEKYSRLCISQREETETGPKLHQSVCDVVFGSGEIIVDDMMFTVSHVVEPVERGLAKVNRTFHQISEKMRQYGLHKKKSKDDSYLIPLNTWTKEFYDMHDELVEGSVSDSGLFDCKRLHYPFKRSSSRFKSR</sequence>
<evidence type="ECO:0000256" key="1">
    <source>
        <dbReference type="ARBA" id="ARBA00004141"/>
    </source>
</evidence>
<dbReference type="SMART" id="SM01417">
    <property type="entry name" value="Solute_trans_a"/>
    <property type="match status" value="1"/>
</dbReference>
<evidence type="ECO:0000256" key="4">
    <source>
        <dbReference type="ARBA" id="ARBA00023136"/>
    </source>
</evidence>
<feature type="transmembrane region" description="Helical" evidence="5">
    <location>
        <begin position="275"/>
        <end position="296"/>
    </location>
</feature>
<gene>
    <name evidence="6" type="ORF">Sradi_5176400</name>
</gene>
<comment type="caution">
    <text evidence="6">The sequence shown here is derived from an EMBL/GenBank/DDBJ whole genome shotgun (WGS) entry which is preliminary data.</text>
</comment>
<feature type="transmembrane region" description="Helical" evidence="5">
    <location>
        <begin position="243"/>
        <end position="263"/>
    </location>
</feature>
<reference evidence="6" key="1">
    <citation type="submission" date="2020-06" db="EMBL/GenBank/DDBJ databases">
        <authorList>
            <person name="Li T."/>
            <person name="Hu X."/>
            <person name="Zhang T."/>
            <person name="Song X."/>
            <person name="Zhang H."/>
            <person name="Dai N."/>
            <person name="Sheng W."/>
            <person name="Hou X."/>
            <person name="Wei L."/>
        </authorList>
    </citation>
    <scope>NUCLEOTIDE SEQUENCE</scope>
    <source>
        <strain evidence="6">G02</strain>
        <tissue evidence="6">Leaf</tissue>
    </source>
</reference>
<keyword evidence="3 5" id="KW-1133">Transmembrane helix</keyword>
<evidence type="ECO:0000256" key="5">
    <source>
        <dbReference type="SAM" id="Phobius"/>
    </source>
</evidence>